<evidence type="ECO:0000256" key="5">
    <source>
        <dbReference type="SAM" id="Coils"/>
    </source>
</evidence>
<feature type="non-terminal residue" evidence="8">
    <location>
        <position position="283"/>
    </location>
</feature>
<dbReference type="OrthoDB" id="2441647at2759"/>
<feature type="compositionally biased region" description="Gly residues" evidence="6">
    <location>
        <begin position="1"/>
        <end position="11"/>
    </location>
</feature>
<sequence>ASVYAGAGGSGSRISVTRTSSLSSSGGGYGVGLGGNMFTGSGVVANEKETMQDLNDRLATYLEKVRSLEQENRQLEVQIRDFMAKKGPSARDWGHHWEVIEELRDKVGSPRRGVAALALVGDVAGAGAAQRRVPRYEAELAIRLSVENDITGLRKVIDDTNMARLQLEGEIESLKEELIFMKKNHEEEVKSLQAQVSDSALTVEVDAPKSQDLGKIMAEIRAQYDALAQKNLEDLEKQWERQITESTIEITQSSKEIDTARSTVVDLRRSVQTLEIDLESLRN</sequence>
<dbReference type="GO" id="GO:0005198">
    <property type="term" value="F:structural molecule activity"/>
    <property type="evidence" value="ECO:0007669"/>
    <property type="project" value="InterPro"/>
</dbReference>
<reference evidence="8 9" key="1">
    <citation type="submission" date="2019-09" db="EMBL/GenBank/DDBJ databases">
        <title>Bird 10,000 Genomes (B10K) Project - Family phase.</title>
        <authorList>
            <person name="Zhang G."/>
        </authorList>
    </citation>
    <scope>NUCLEOTIDE SEQUENCE [LARGE SCALE GENOMIC DNA]</scope>
    <source>
        <strain evidence="8">B10K-DU-001-32</strain>
        <tissue evidence="8">Muscle</tissue>
    </source>
</reference>
<dbReference type="PANTHER" id="PTHR23239">
    <property type="entry name" value="INTERMEDIATE FILAMENT"/>
    <property type="match status" value="1"/>
</dbReference>
<feature type="coiled-coil region" evidence="5">
    <location>
        <begin position="44"/>
        <end position="85"/>
    </location>
</feature>
<dbReference type="GO" id="GO:0045104">
    <property type="term" value="P:intermediate filament cytoskeleton organization"/>
    <property type="evidence" value="ECO:0007669"/>
    <property type="project" value="TreeGrafter"/>
</dbReference>
<evidence type="ECO:0000256" key="6">
    <source>
        <dbReference type="SAM" id="MobiDB-lite"/>
    </source>
</evidence>
<evidence type="ECO:0000256" key="4">
    <source>
        <dbReference type="ARBA" id="ARBA00023054"/>
    </source>
</evidence>
<keyword evidence="9" id="KW-1185">Reference proteome</keyword>
<dbReference type="GO" id="GO:0045095">
    <property type="term" value="C:keratin filament"/>
    <property type="evidence" value="ECO:0007669"/>
    <property type="project" value="TreeGrafter"/>
</dbReference>
<dbReference type="AlphaFoldDB" id="A0A7K9MRF6"/>
<dbReference type="InterPro" id="IPR039008">
    <property type="entry name" value="IF_rod_dom"/>
</dbReference>
<comment type="caution">
    <text evidence="8">The sequence shown here is derived from an EMBL/GenBank/DDBJ whole genome shotgun (WGS) entry which is preliminary data.</text>
</comment>
<evidence type="ECO:0000256" key="2">
    <source>
        <dbReference type="ARBA" id="ARBA00022744"/>
    </source>
</evidence>
<evidence type="ECO:0000313" key="8">
    <source>
        <dbReference type="EMBL" id="NXH77273.1"/>
    </source>
</evidence>
<dbReference type="InterPro" id="IPR002957">
    <property type="entry name" value="Keratin_I"/>
</dbReference>
<dbReference type="Pfam" id="PF00038">
    <property type="entry name" value="Filament"/>
    <property type="match status" value="1"/>
</dbReference>
<keyword evidence="3" id="KW-0403">Intermediate filament</keyword>
<dbReference type="PRINTS" id="PR01248">
    <property type="entry name" value="TYPE1KERATIN"/>
</dbReference>
<organism evidence="8 9">
    <name type="scientific">Oceanodroma tethys</name>
    <name type="common">Wedge-rumped storm-petrel</name>
    <name type="synonym">Hydrobates tethys</name>
    <dbReference type="NCBI Taxonomy" id="79633"/>
    <lineage>
        <taxon>Eukaryota</taxon>
        <taxon>Metazoa</taxon>
        <taxon>Chordata</taxon>
        <taxon>Craniata</taxon>
        <taxon>Vertebrata</taxon>
        <taxon>Euteleostomi</taxon>
        <taxon>Archelosauria</taxon>
        <taxon>Archosauria</taxon>
        <taxon>Dinosauria</taxon>
        <taxon>Saurischia</taxon>
        <taxon>Theropoda</taxon>
        <taxon>Coelurosauria</taxon>
        <taxon>Aves</taxon>
        <taxon>Neognathae</taxon>
        <taxon>Neoaves</taxon>
        <taxon>Aequornithes</taxon>
        <taxon>Procellariiformes</taxon>
        <taxon>Hydrobatidae</taxon>
        <taxon>Oceanodroma</taxon>
    </lineage>
</organism>
<name>A0A7K9MRF6_OCETE</name>
<keyword evidence="2" id="KW-0416">Keratin</keyword>
<dbReference type="SUPFAM" id="SSF64593">
    <property type="entry name" value="Intermediate filament protein, coiled coil region"/>
    <property type="match status" value="1"/>
</dbReference>
<dbReference type="FunFam" id="1.20.5.500:FF:000001">
    <property type="entry name" value="Type II keratin 23"/>
    <property type="match status" value="1"/>
</dbReference>
<dbReference type="EMBL" id="VWZR01016783">
    <property type="protein sequence ID" value="NXH77273.1"/>
    <property type="molecule type" value="Genomic_DNA"/>
</dbReference>
<evidence type="ECO:0000259" key="7">
    <source>
        <dbReference type="PROSITE" id="PS51842"/>
    </source>
</evidence>
<dbReference type="PROSITE" id="PS51842">
    <property type="entry name" value="IF_ROD_2"/>
    <property type="match status" value="1"/>
</dbReference>
<dbReference type="Gene3D" id="1.20.5.500">
    <property type="entry name" value="Single helix bin"/>
    <property type="match status" value="1"/>
</dbReference>
<feature type="coiled-coil region" evidence="5">
    <location>
        <begin position="157"/>
        <end position="202"/>
    </location>
</feature>
<gene>
    <name evidence="8" type="primary">Krt18</name>
    <name evidence="8" type="ORF">HYDTET_R15133</name>
</gene>
<proteinExistence type="predicted"/>
<evidence type="ECO:0000256" key="3">
    <source>
        <dbReference type="ARBA" id="ARBA00022754"/>
    </source>
</evidence>
<keyword evidence="1" id="KW-0597">Phosphoprotein</keyword>
<dbReference type="Gene3D" id="1.20.5.1160">
    <property type="entry name" value="Vasodilator-stimulated phosphoprotein"/>
    <property type="match status" value="1"/>
</dbReference>
<evidence type="ECO:0000313" key="9">
    <source>
        <dbReference type="Proteomes" id="UP000527232"/>
    </source>
</evidence>
<dbReference type="Proteomes" id="UP000527232">
    <property type="component" value="Unassembled WGS sequence"/>
</dbReference>
<protein>
    <submittedName>
        <fullName evidence="8">K1C18 protein</fullName>
    </submittedName>
</protein>
<dbReference type="PANTHER" id="PTHR23239:SF349">
    <property type="entry name" value="KERATIN, TYPE I CYTOSKELETAL 18"/>
    <property type="match status" value="1"/>
</dbReference>
<feature type="domain" description="IF rod" evidence="7">
    <location>
        <begin position="47"/>
        <end position="283"/>
    </location>
</feature>
<accession>A0A7K9MRF6</accession>
<evidence type="ECO:0000256" key="1">
    <source>
        <dbReference type="ARBA" id="ARBA00022553"/>
    </source>
</evidence>
<dbReference type="SMART" id="SM01391">
    <property type="entry name" value="Filament"/>
    <property type="match status" value="1"/>
</dbReference>
<keyword evidence="4 5" id="KW-0175">Coiled coil</keyword>
<feature type="non-terminal residue" evidence="8">
    <location>
        <position position="1"/>
    </location>
</feature>
<feature type="region of interest" description="Disordered" evidence="6">
    <location>
        <begin position="1"/>
        <end position="26"/>
    </location>
</feature>
<feature type="compositionally biased region" description="Low complexity" evidence="6">
    <location>
        <begin position="12"/>
        <end position="24"/>
    </location>
</feature>